<accession>A0A914E2B3</accession>
<sequence length="544" mass="61048">MLTSKSTSTFINKTISTSTFTNVCSGASPDNTIVPPASAIYDNVGNVWTLNSGYIYINGIKRTETSNVVELYWHNHTNYVGNYGSQPGEITQKNNQGQYFKSITSRYFNEYIKDYWIPCVDPSLGGTSADGTTLIGTAGTYIIDKACNTWTLSNGYIYRKKPTDTFAIKDPFMSNVSLLLWYGGLVYHRNTNEQYYVLPNNDLRPQLITQHPINAISPWLPCTDPRIPKATNAGSFYGMNGHGGYPIPPFSPATVVSLLKELGCTIYRTNVWADPIMLTPVVNLAKEFQSAGLKIFPVLDYPAYSFNNGTTKILYPDEETAYRTLKADAAAVATALMPYGIDTYECGNELTLESAIRPDRNKLGAHPTDFNNTNWPIMRGVMRGLIDGIRSVQPEARCGLNFILTDIAAADMLWDGKQPDGTSGYPQVRWNFTSWHTYGPYGHDIFNRGIGDSPDWELSPGINIPVYSKARYGVPFFITEWNAQEQFSEFYNDRKNNAIESTMLYELTGRDTNGPWWGILYGNLTKYQPMYDAFQNFTKTHPDI</sequence>
<dbReference type="InterPro" id="IPR017853">
    <property type="entry name" value="GH"/>
</dbReference>
<keyword evidence="1" id="KW-1185">Reference proteome</keyword>
<dbReference type="Proteomes" id="UP000887540">
    <property type="component" value="Unplaced"/>
</dbReference>
<dbReference type="AlphaFoldDB" id="A0A914E2B3"/>
<name>A0A914E2B3_9BILA</name>
<dbReference type="WBParaSite" id="ACRNAN_scaffold520.g9965.t1">
    <property type="protein sequence ID" value="ACRNAN_scaffold520.g9965.t1"/>
    <property type="gene ID" value="ACRNAN_scaffold520.g9965"/>
</dbReference>
<evidence type="ECO:0000313" key="1">
    <source>
        <dbReference type="Proteomes" id="UP000887540"/>
    </source>
</evidence>
<organism evidence="1 2">
    <name type="scientific">Acrobeloides nanus</name>
    <dbReference type="NCBI Taxonomy" id="290746"/>
    <lineage>
        <taxon>Eukaryota</taxon>
        <taxon>Metazoa</taxon>
        <taxon>Ecdysozoa</taxon>
        <taxon>Nematoda</taxon>
        <taxon>Chromadorea</taxon>
        <taxon>Rhabditida</taxon>
        <taxon>Tylenchina</taxon>
        <taxon>Cephalobomorpha</taxon>
        <taxon>Cephaloboidea</taxon>
        <taxon>Cephalobidae</taxon>
        <taxon>Acrobeloides</taxon>
    </lineage>
</organism>
<evidence type="ECO:0000313" key="2">
    <source>
        <dbReference type="WBParaSite" id="ACRNAN_scaffold520.g9965.t1"/>
    </source>
</evidence>
<proteinExistence type="predicted"/>
<reference evidence="2" key="1">
    <citation type="submission" date="2022-11" db="UniProtKB">
        <authorList>
            <consortium name="WormBaseParasite"/>
        </authorList>
    </citation>
    <scope>IDENTIFICATION</scope>
</reference>
<protein>
    <submittedName>
        <fullName evidence="2">Glycoside hydrolase family 5 domain-containing protein</fullName>
    </submittedName>
</protein>
<dbReference type="SUPFAM" id="SSF51445">
    <property type="entry name" value="(Trans)glycosidases"/>
    <property type="match status" value="1"/>
</dbReference>